<feature type="active site" description="Proton acceptor" evidence="4">
    <location>
        <position position="230"/>
    </location>
</feature>
<dbReference type="Pfam" id="PF01734">
    <property type="entry name" value="Patatin"/>
    <property type="match status" value="1"/>
</dbReference>
<sequence>MTLGTVFSSLAPMSDSGPPPRTALVLMGGGARTAYQVGAMQGIVQILGPSPRAFFDILVGTSAGALNAAYLACHASAGQAAVERLAAFWGTLRSDHVYHVESLRSAHQGLRWATLISPAWMLRRLPRSFLDAEPLARSLRRAVDFGRIGLALRDRHLQALAVTASSYTSGLHWTFYQTADALKVEPWQHPGRRSVAQPVAAEHLLASAAIPFVFPAVPLQVNGRTEYFGDGSMRQLAPLSPAFHLGATRILAIGVGQPERSGMADDPDESAGQYPKMAQIATHAMASVFHDTLEADVEQALRVNEGLRRLRQAQGGAALPYRTVEVLSLQPSCSLDSLAREHARSLPEPAFKLLKMLGGTQGAGAALASYLLFEPPFVQALMALGRADALAQRERIEAFFAGRPVPAAGGAGSHAAVP</sequence>
<gene>
    <name evidence="6" type="ORF">C1704_09820</name>
</gene>
<evidence type="ECO:0000313" key="6">
    <source>
        <dbReference type="EMBL" id="PPE66264.1"/>
    </source>
</evidence>
<protein>
    <submittedName>
        <fullName evidence="6">Patatin</fullName>
    </submittedName>
</protein>
<organism evidence="6 7">
    <name type="scientific">Caldimonas caldifontis</name>
    <dbReference type="NCBI Taxonomy" id="1452508"/>
    <lineage>
        <taxon>Bacteria</taxon>
        <taxon>Pseudomonadati</taxon>
        <taxon>Pseudomonadota</taxon>
        <taxon>Betaproteobacteria</taxon>
        <taxon>Burkholderiales</taxon>
        <taxon>Sphaerotilaceae</taxon>
        <taxon>Caldimonas</taxon>
    </lineage>
</organism>
<evidence type="ECO:0000256" key="3">
    <source>
        <dbReference type="ARBA" id="ARBA00023098"/>
    </source>
</evidence>
<evidence type="ECO:0000259" key="5">
    <source>
        <dbReference type="PROSITE" id="PS51635"/>
    </source>
</evidence>
<dbReference type="Proteomes" id="UP000238605">
    <property type="component" value="Unassembled WGS sequence"/>
</dbReference>
<dbReference type="AlphaFoldDB" id="A0A2S5SUA1"/>
<dbReference type="SUPFAM" id="SSF52151">
    <property type="entry name" value="FabD/lysophospholipase-like"/>
    <property type="match status" value="1"/>
</dbReference>
<keyword evidence="7" id="KW-1185">Reference proteome</keyword>
<dbReference type="Gene3D" id="3.40.1090.10">
    <property type="entry name" value="Cytosolic phospholipase A2 catalytic domain"/>
    <property type="match status" value="1"/>
</dbReference>
<comment type="caution">
    <text evidence="6">The sequence shown here is derived from an EMBL/GenBank/DDBJ whole genome shotgun (WGS) entry which is preliminary data.</text>
</comment>
<comment type="caution">
    <text evidence="4">Lacks conserved residue(s) required for the propagation of feature annotation.</text>
</comment>
<feature type="short sequence motif" description="GXSXG" evidence="4">
    <location>
        <begin position="60"/>
        <end position="64"/>
    </location>
</feature>
<keyword evidence="1 4" id="KW-0378">Hydrolase</keyword>
<dbReference type="PANTHER" id="PTHR14226">
    <property type="entry name" value="NEUROPATHY TARGET ESTERASE/SWISS CHEESE D.MELANOGASTER"/>
    <property type="match status" value="1"/>
</dbReference>
<keyword evidence="3 4" id="KW-0443">Lipid metabolism</keyword>
<accession>A0A2S5SUA1</accession>
<dbReference type="GO" id="GO:0016787">
    <property type="term" value="F:hydrolase activity"/>
    <property type="evidence" value="ECO:0007669"/>
    <property type="project" value="UniProtKB-UniRule"/>
</dbReference>
<dbReference type="PROSITE" id="PS51635">
    <property type="entry name" value="PNPLA"/>
    <property type="match status" value="1"/>
</dbReference>
<reference evidence="6 7" key="1">
    <citation type="submission" date="2018-02" db="EMBL/GenBank/DDBJ databases">
        <title>Reclassifiation of [Polyangium] brachysporum DSM 7029 as Guopingzhaonella breviflexa gen. nov., sp. nov., a member of the family Comamonadaceae.</title>
        <authorList>
            <person name="Tang B."/>
        </authorList>
    </citation>
    <scope>NUCLEOTIDE SEQUENCE [LARGE SCALE GENOMIC DNA]</scope>
    <source>
        <strain evidence="6 7">BCRC 80649</strain>
    </source>
</reference>
<dbReference type="InterPro" id="IPR016035">
    <property type="entry name" value="Acyl_Trfase/lysoPLipase"/>
</dbReference>
<dbReference type="OrthoDB" id="9798773at2"/>
<dbReference type="GO" id="GO:0016042">
    <property type="term" value="P:lipid catabolic process"/>
    <property type="evidence" value="ECO:0007669"/>
    <property type="project" value="UniProtKB-UniRule"/>
</dbReference>
<keyword evidence="2 4" id="KW-0442">Lipid degradation</keyword>
<evidence type="ECO:0000256" key="4">
    <source>
        <dbReference type="PROSITE-ProRule" id="PRU01161"/>
    </source>
</evidence>
<evidence type="ECO:0000256" key="2">
    <source>
        <dbReference type="ARBA" id="ARBA00022963"/>
    </source>
</evidence>
<evidence type="ECO:0000313" key="7">
    <source>
        <dbReference type="Proteomes" id="UP000238605"/>
    </source>
</evidence>
<dbReference type="RefSeq" id="WP_104302547.1">
    <property type="nucleotide sequence ID" value="NZ_PSNX01000008.1"/>
</dbReference>
<dbReference type="PANTHER" id="PTHR14226:SF57">
    <property type="entry name" value="BLR7027 PROTEIN"/>
    <property type="match status" value="1"/>
</dbReference>
<feature type="domain" description="PNPLA" evidence="5">
    <location>
        <begin position="24"/>
        <end position="243"/>
    </location>
</feature>
<dbReference type="InterPro" id="IPR002641">
    <property type="entry name" value="PNPLA_dom"/>
</dbReference>
<name>A0A2S5SUA1_9BURK</name>
<feature type="active site" description="Nucleophile" evidence="4">
    <location>
        <position position="62"/>
    </location>
</feature>
<proteinExistence type="predicted"/>
<dbReference type="EMBL" id="PSNX01000008">
    <property type="protein sequence ID" value="PPE66264.1"/>
    <property type="molecule type" value="Genomic_DNA"/>
</dbReference>
<dbReference type="InterPro" id="IPR050301">
    <property type="entry name" value="NTE"/>
</dbReference>
<evidence type="ECO:0000256" key="1">
    <source>
        <dbReference type="ARBA" id="ARBA00022801"/>
    </source>
</evidence>